<keyword evidence="2" id="KW-1185">Reference proteome</keyword>
<dbReference type="EMBL" id="RPFW01000003">
    <property type="protein sequence ID" value="TVZ03928.1"/>
    <property type="molecule type" value="Genomic_DNA"/>
</dbReference>
<gene>
    <name evidence="1" type="ORF">EAS64_15960</name>
</gene>
<dbReference type="RefSeq" id="WP_145853798.1">
    <property type="nucleotide sequence ID" value="NZ_RPFW01000003.1"/>
</dbReference>
<organism evidence="1 2">
    <name type="scientific">Trebonia kvetii</name>
    <dbReference type="NCBI Taxonomy" id="2480626"/>
    <lineage>
        <taxon>Bacteria</taxon>
        <taxon>Bacillati</taxon>
        <taxon>Actinomycetota</taxon>
        <taxon>Actinomycetes</taxon>
        <taxon>Streptosporangiales</taxon>
        <taxon>Treboniaceae</taxon>
        <taxon>Trebonia</taxon>
    </lineage>
</organism>
<sequence length="255" mass="28174">MLGEARSGDAAFAACLRFFRGYPLAVRRHYAEHRYGSMVLMSRRDGTARFYVLIMEWDDLFILRPWDRRDGRRLEIRPHEPAPDGTRLLIESCVPVPRDGALLGWVVGAKVHALVAAHGRLPEPWDDPSAVPEVLVLPLAGGQPAQWPPLPADPLDGGRLWELIGRGQLADLSPLITRRSGRVFWVPADGGGARNHAGGRIVVTERMSTDEYWLLAGVYADHRTLREGLPVPSARQLLASPGVIDMARGQHLLGV</sequence>
<evidence type="ECO:0000313" key="1">
    <source>
        <dbReference type="EMBL" id="TVZ03928.1"/>
    </source>
</evidence>
<dbReference type="Proteomes" id="UP000460272">
    <property type="component" value="Unassembled WGS sequence"/>
</dbReference>
<dbReference type="AlphaFoldDB" id="A0A6P2BYC2"/>
<comment type="caution">
    <text evidence="1">The sequence shown here is derived from an EMBL/GenBank/DDBJ whole genome shotgun (WGS) entry which is preliminary data.</text>
</comment>
<dbReference type="OrthoDB" id="5512013at2"/>
<protein>
    <submittedName>
        <fullName evidence="1">Uncharacterized protein</fullName>
    </submittedName>
</protein>
<proteinExistence type="predicted"/>
<name>A0A6P2BYC2_9ACTN</name>
<evidence type="ECO:0000313" key="2">
    <source>
        <dbReference type="Proteomes" id="UP000460272"/>
    </source>
</evidence>
<reference evidence="1 2" key="1">
    <citation type="submission" date="2018-11" db="EMBL/GenBank/DDBJ databases">
        <title>Trebonia kvetii gen.nov., sp.nov., a novel acidophilic actinobacterium, and proposal of the new actinobacterial family Treboniaceae fam. nov.</title>
        <authorList>
            <person name="Rapoport D."/>
            <person name="Sagova-Mareckova M."/>
            <person name="Sedlacek I."/>
            <person name="Provaznik J."/>
            <person name="Kralova S."/>
            <person name="Pavlinic D."/>
            <person name="Benes V."/>
            <person name="Kopecky J."/>
        </authorList>
    </citation>
    <scope>NUCLEOTIDE SEQUENCE [LARGE SCALE GENOMIC DNA]</scope>
    <source>
        <strain evidence="1 2">15Tr583</strain>
    </source>
</reference>
<accession>A0A6P2BYC2</accession>